<dbReference type="EMBL" id="BAAANJ010000005">
    <property type="protein sequence ID" value="GAA1807765.1"/>
    <property type="molecule type" value="Genomic_DNA"/>
</dbReference>
<evidence type="ECO:0000259" key="1">
    <source>
        <dbReference type="Pfam" id="PF01872"/>
    </source>
</evidence>
<evidence type="ECO:0000313" key="3">
    <source>
        <dbReference type="Proteomes" id="UP001500002"/>
    </source>
</evidence>
<dbReference type="Gene3D" id="3.40.430.10">
    <property type="entry name" value="Dihydrofolate Reductase, subunit A"/>
    <property type="match status" value="1"/>
</dbReference>
<accession>A0ABP4YCL5</accession>
<dbReference type="Pfam" id="PF01872">
    <property type="entry name" value="RibD_C"/>
    <property type="match status" value="1"/>
</dbReference>
<organism evidence="2 3">
    <name type="scientific">Agromyces neolithicus</name>
    <dbReference type="NCBI Taxonomy" id="269420"/>
    <lineage>
        <taxon>Bacteria</taxon>
        <taxon>Bacillati</taxon>
        <taxon>Actinomycetota</taxon>
        <taxon>Actinomycetes</taxon>
        <taxon>Micrococcales</taxon>
        <taxon>Microbacteriaceae</taxon>
        <taxon>Agromyces</taxon>
    </lineage>
</organism>
<dbReference type="PANTHER" id="PTHR38011">
    <property type="entry name" value="DIHYDROFOLATE REDUCTASE FAMILY PROTEIN (AFU_ORTHOLOGUE AFUA_8G06820)"/>
    <property type="match status" value="1"/>
</dbReference>
<reference evidence="3" key="1">
    <citation type="journal article" date="2019" name="Int. J. Syst. Evol. Microbiol.">
        <title>The Global Catalogue of Microorganisms (GCM) 10K type strain sequencing project: providing services to taxonomists for standard genome sequencing and annotation.</title>
        <authorList>
            <consortium name="The Broad Institute Genomics Platform"/>
            <consortium name="The Broad Institute Genome Sequencing Center for Infectious Disease"/>
            <person name="Wu L."/>
            <person name="Ma J."/>
        </authorList>
    </citation>
    <scope>NUCLEOTIDE SEQUENCE [LARGE SCALE GENOMIC DNA]</scope>
    <source>
        <strain evidence="3">JCM 14322</strain>
    </source>
</reference>
<comment type="caution">
    <text evidence="2">The sequence shown here is derived from an EMBL/GenBank/DDBJ whole genome shotgun (WGS) entry which is preliminary data.</text>
</comment>
<name>A0ABP4YCL5_9MICO</name>
<dbReference type="InterPro" id="IPR024072">
    <property type="entry name" value="DHFR-like_dom_sf"/>
</dbReference>
<protein>
    <submittedName>
        <fullName evidence="2">Dihydrofolate reductase family protein</fullName>
    </submittedName>
</protein>
<gene>
    <name evidence="2" type="ORF">GCM10009749_15140</name>
</gene>
<dbReference type="Proteomes" id="UP001500002">
    <property type="component" value="Unassembled WGS sequence"/>
</dbReference>
<dbReference type="InterPro" id="IPR050765">
    <property type="entry name" value="Riboflavin_Biosynth_HTPR"/>
</dbReference>
<dbReference type="InterPro" id="IPR002734">
    <property type="entry name" value="RibDG_C"/>
</dbReference>
<dbReference type="SUPFAM" id="SSF53597">
    <property type="entry name" value="Dihydrofolate reductase-like"/>
    <property type="match status" value="1"/>
</dbReference>
<dbReference type="PANTHER" id="PTHR38011:SF12">
    <property type="entry name" value="BIFUNCTIONAL DEAMINASE-REDUCTASE DOMAIN PROTEIN"/>
    <property type="match status" value="1"/>
</dbReference>
<sequence length="214" mass="23320">MSHVFLEMTMTLDGFTAAHGVSIEHPLGIDGECVHEWIRNSVFQGAPPRDDRHGVVDRLPDEVDRRARAAMFESTGAFVIGRRAFDVGEGPWGDDPVFQGRPCFVVTSRQRDAYERGGSRYEFVTGGVREAVERASAAASAASVCIMGGADVARQALHAELVDEVRLHLAPFLLGGGSRLFPDSTEHRIDLGPVAVEQGALATHLRYRVLRQVA</sequence>
<proteinExistence type="predicted"/>
<feature type="domain" description="Bacterial bifunctional deaminase-reductase C-terminal" evidence="1">
    <location>
        <begin position="3"/>
        <end position="185"/>
    </location>
</feature>
<dbReference type="RefSeq" id="WP_344295101.1">
    <property type="nucleotide sequence ID" value="NZ_BAAANJ010000005.1"/>
</dbReference>
<keyword evidence="3" id="KW-1185">Reference proteome</keyword>
<evidence type="ECO:0000313" key="2">
    <source>
        <dbReference type="EMBL" id="GAA1807765.1"/>
    </source>
</evidence>